<organism evidence="3 4">
    <name type="scientific">Clostridium oryzae</name>
    <dbReference type="NCBI Taxonomy" id="1450648"/>
    <lineage>
        <taxon>Bacteria</taxon>
        <taxon>Bacillati</taxon>
        <taxon>Bacillota</taxon>
        <taxon>Clostridia</taxon>
        <taxon>Eubacteriales</taxon>
        <taxon>Clostridiaceae</taxon>
        <taxon>Clostridium</taxon>
    </lineage>
</organism>
<accession>A0A1V4IDV1</accession>
<proteinExistence type="predicted"/>
<dbReference type="SUPFAM" id="SSF53850">
    <property type="entry name" value="Periplasmic binding protein-like II"/>
    <property type="match status" value="1"/>
</dbReference>
<evidence type="ECO:0000256" key="1">
    <source>
        <dbReference type="SAM" id="SignalP"/>
    </source>
</evidence>
<reference evidence="3 4" key="1">
    <citation type="submission" date="2017-03" db="EMBL/GenBank/DDBJ databases">
        <title>Genome sequence of Clostridium oryzae DSM 28571.</title>
        <authorList>
            <person name="Poehlein A."/>
            <person name="Daniel R."/>
        </authorList>
    </citation>
    <scope>NUCLEOTIDE SEQUENCE [LARGE SCALE GENOMIC DNA]</scope>
    <source>
        <strain evidence="3 4">DSM 28571</strain>
    </source>
</reference>
<evidence type="ECO:0000313" key="4">
    <source>
        <dbReference type="Proteomes" id="UP000190080"/>
    </source>
</evidence>
<name>A0A1V4IDV1_9CLOT</name>
<feature type="signal peptide" evidence="1">
    <location>
        <begin position="1"/>
        <end position="23"/>
    </location>
</feature>
<comment type="caution">
    <text evidence="3">The sequence shown here is derived from an EMBL/GenBank/DDBJ whole genome shotgun (WGS) entry which is preliminary data.</text>
</comment>
<keyword evidence="1" id="KW-0732">Signal</keyword>
<dbReference type="PROSITE" id="PS51257">
    <property type="entry name" value="PROKAR_LIPOPROTEIN"/>
    <property type="match status" value="1"/>
</dbReference>
<dbReference type="OrthoDB" id="3235892at2"/>
<feature type="domain" description="DUF3502" evidence="2">
    <location>
        <begin position="427"/>
        <end position="493"/>
    </location>
</feature>
<dbReference type="Proteomes" id="UP000190080">
    <property type="component" value="Unassembled WGS sequence"/>
</dbReference>
<dbReference type="RefSeq" id="WP_079427344.1">
    <property type="nucleotide sequence ID" value="NZ_MZGV01000063.1"/>
</dbReference>
<dbReference type="InterPro" id="IPR022627">
    <property type="entry name" value="DUF3502"/>
</dbReference>
<gene>
    <name evidence="3" type="ORF">CLORY_37550</name>
</gene>
<evidence type="ECO:0000259" key="2">
    <source>
        <dbReference type="Pfam" id="PF12010"/>
    </source>
</evidence>
<feature type="chain" id="PRO_5012844574" description="DUF3502 domain-containing protein" evidence="1">
    <location>
        <begin position="24"/>
        <end position="497"/>
    </location>
</feature>
<dbReference type="EMBL" id="MZGV01000063">
    <property type="protein sequence ID" value="OPJ58131.1"/>
    <property type="molecule type" value="Genomic_DNA"/>
</dbReference>
<dbReference type="Gene3D" id="3.40.190.10">
    <property type="entry name" value="Periplasmic binding protein-like II"/>
    <property type="match status" value="2"/>
</dbReference>
<dbReference type="PANTHER" id="PTHR43649:SF17">
    <property type="entry name" value="ABC TRANSPORTER SOLUTE BINDING PROTEIN-SUGAR TRANSPORT"/>
    <property type="match status" value="1"/>
</dbReference>
<dbReference type="PANTHER" id="PTHR43649">
    <property type="entry name" value="ARABINOSE-BINDING PROTEIN-RELATED"/>
    <property type="match status" value="1"/>
</dbReference>
<dbReference type="Pfam" id="PF12010">
    <property type="entry name" value="DUF3502"/>
    <property type="match status" value="1"/>
</dbReference>
<dbReference type="InterPro" id="IPR050490">
    <property type="entry name" value="Bact_solute-bd_prot1"/>
</dbReference>
<evidence type="ECO:0000313" key="3">
    <source>
        <dbReference type="EMBL" id="OPJ58131.1"/>
    </source>
</evidence>
<dbReference type="AlphaFoldDB" id="A0A1V4IDV1"/>
<protein>
    <recommendedName>
        <fullName evidence="2">DUF3502 domain-containing protein</fullName>
    </recommendedName>
</protein>
<keyword evidence="4" id="KW-1185">Reference proteome</keyword>
<sequence>MKSLSKKLSLILATAMLTSVAFAGCSSKKTNSSKSGKLSPYTLDWYFVGNGTQPDTAKIETAADKLLKDINVKLKLHCFDWGSYQQKMQTILATNEKADLIMTAGGWGVLYYKAVKNGNLVDITKLAPKYAPNAVKTLKNGFWEYSRVDGKNYAVPVNKEKATQMGFEFKKELVDKYKFDLSKINSLEDLEPMLKTIKEKEPDIYPVEANTGISDFMNLNDDVVSTIAVLPHNSTDDKFVSYPDNPNIQKTWKTMRKYYLAGYLRKDAATVTDVTADRKAGKNFVMFDSFKPGKAEESSISSGVPMVQKLIGDPIVTTNSTTGCMMGIPKASKDPARVLQFLDKMYTDSKLINLIDYGIEGTHYVKKGENTITYAPGTQNGSKSGYNPGTPWMFGDQFKSYLFTTEDKNKWEKFEKFNDEAKPLADAGFSFDETNVKNEVAACVNVSKEYNQALNAGSIDPDATLPKYRAKLKAAGIDKVLTEINKQYKDWKAKNNK</sequence>
<dbReference type="STRING" id="1450648.CLORY_37550"/>